<protein>
    <submittedName>
        <fullName evidence="1">Uncharacterized protein</fullName>
    </submittedName>
</protein>
<name>A0A0F7L6Z3_9VIRU</name>
<dbReference type="EMBL" id="KR029597">
    <property type="protein sequence ID" value="AKH47695.1"/>
    <property type="molecule type" value="Genomic_DNA"/>
</dbReference>
<reference evidence="1" key="2">
    <citation type="submission" date="2015-03" db="EMBL/GenBank/DDBJ databases">
        <authorList>
            <person name="Chow C.-E.T."/>
            <person name="Winget D.M."/>
            <person name="White R.A.III."/>
            <person name="Hallam S.J."/>
            <person name="Suttle C.A."/>
        </authorList>
    </citation>
    <scope>NUCLEOTIDE SEQUENCE</scope>
    <source>
        <strain evidence="1">Oxic1_2</strain>
    </source>
</reference>
<organism evidence="1">
    <name type="scientific">uncultured marine virus</name>
    <dbReference type="NCBI Taxonomy" id="186617"/>
    <lineage>
        <taxon>Viruses</taxon>
        <taxon>environmental samples</taxon>
    </lineage>
</organism>
<sequence>MSTFQERTTEQKAAYVKSKTAYWPASIYAEFQLMKNVLMKIAEKNKVDLSEFDIKDDQLPDVK</sequence>
<evidence type="ECO:0000313" key="1">
    <source>
        <dbReference type="EMBL" id="AKH47695.1"/>
    </source>
</evidence>
<reference evidence="1" key="1">
    <citation type="journal article" date="2015" name="Front. Microbiol.">
        <title>Combining genomic sequencing methods to explore viral diversity and reveal potential virus-host interactions.</title>
        <authorList>
            <person name="Chow C.E."/>
            <person name="Winget D.M."/>
            <person name="White R.A.III."/>
            <person name="Hallam S.J."/>
            <person name="Suttle C.A."/>
        </authorList>
    </citation>
    <scope>NUCLEOTIDE SEQUENCE</scope>
    <source>
        <strain evidence="1">Oxic1_2</strain>
    </source>
</reference>
<accession>A0A0F7L6Z3</accession>
<proteinExistence type="predicted"/>